<evidence type="ECO:0000313" key="1">
    <source>
        <dbReference type="EMBL" id="MBT1071668.1"/>
    </source>
</evidence>
<evidence type="ECO:0008006" key="3">
    <source>
        <dbReference type="Google" id="ProtNLM"/>
    </source>
</evidence>
<reference evidence="1 2" key="1">
    <citation type="submission" date="2021-05" db="EMBL/GenBank/DDBJ databases">
        <title>The draft genome of Geobacter chapellei DSM 13688.</title>
        <authorList>
            <person name="Xu Z."/>
            <person name="Masuda Y."/>
            <person name="Itoh H."/>
            <person name="Senoo K."/>
        </authorList>
    </citation>
    <scope>NUCLEOTIDE SEQUENCE [LARGE SCALE GENOMIC DNA]</scope>
    <source>
        <strain evidence="1 2">DSM 13688</strain>
    </source>
</reference>
<dbReference type="InterPro" id="IPR011990">
    <property type="entry name" value="TPR-like_helical_dom_sf"/>
</dbReference>
<dbReference type="EMBL" id="JAHDYS010000006">
    <property type="protein sequence ID" value="MBT1071668.1"/>
    <property type="molecule type" value="Genomic_DNA"/>
</dbReference>
<keyword evidence="2" id="KW-1185">Reference proteome</keyword>
<comment type="caution">
    <text evidence="1">The sequence shown here is derived from an EMBL/GenBank/DDBJ whole genome shotgun (WGS) entry which is preliminary data.</text>
</comment>
<dbReference type="RefSeq" id="WP_214297688.1">
    <property type="nucleotide sequence ID" value="NZ_JAHDYS010000006.1"/>
</dbReference>
<dbReference type="Proteomes" id="UP000784128">
    <property type="component" value="Unassembled WGS sequence"/>
</dbReference>
<protein>
    <recommendedName>
        <fullName evidence="3">Tetratricopeptide repeat protein</fullName>
    </recommendedName>
</protein>
<sequence>MKETERIAGGLQQLNHTAVQAAGSGDYKQALALFRQALHFEDTLGFKTHAAESLANIATTCLLLRDYSSAMEAADTAECMFREQWRNEDLRTIAVLKGTIMLHSGCYEMAARQFDVCLSQARTPQERGAIYSQAAHALCNLQQQHRAQEYWGRAVAEYERINDIQGTISCLRQRAMLFKTSGRKDLAVKDLQRCALLAGIRKDSMKAYEEL</sequence>
<dbReference type="SUPFAM" id="SSF48452">
    <property type="entry name" value="TPR-like"/>
    <property type="match status" value="1"/>
</dbReference>
<evidence type="ECO:0000313" key="2">
    <source>
        <dbReference type="Proteomes" id="UP000784128"/>
    </source>
</evidence>
<proteinExistence type="predicted"/>
<name>A0ABS5U7N5_9BACT</name>
<dbReference type="Gene3D" id="1.25.40.10">
    <property type="entry name" value="Tetratricopeptide repeat domain"/>
    <property type="match status" value="2"/>
</dbReference>
<accession>A0ABS5U7N5</accession>
<organism evidence="1 2">
    <name type="scientific">Pelotalea chapellei</name>
    <dbReference type="NCBI Taxonomy" id="44671"/>
    <lineage>
        <taxon>Bacteria</taxon>
        <taxon>Pseudomonadati</taxon>
        <taxon>Thermodesulfobacteriota</taxon>
        <taxon>Desulfuromonadia</taxon>
        <taxon>Geobacterales</taxon>
        <taxon>Geobacteraceae</taxon>
        <taxon>Pelotalea</taxon>
    </lineage>
</organism>
<gene>
    <name evidence="1" type="ORF">KJB30_07725</name>
</gene>